<sequence>MRILFTVFLLVSVSSYAQTIRAVGQVVDAKTLEPLPYVNILLEEQRKGISTDQQGRYTFVVKDVSGEVKARFSYVGYQSKYISLKELKGKVVKLSPSIDGLAEVYLYTIQNKKTKRINDFRIGESIGLGNFSGGQYPSIVARYYEKPAKFEEGCFIKQIEVRYFSVEETLYGNAKYRLRIMAVDKDGKPSYDLLSDGIIIEKAQNQFKTKIDMLPYKIPVPESGFFVAVEHLFIKENSYYEKKDYRVNDTIIYKNVELRKYGPVFKGVLEEYSPNFSSYYKDTSGWRKMNTLDNSNDAFSGKLPVPAFKIILTD</sequence>
<evidence type="ECO:0000313" key="3">
    <source>
        <dbReference type="Proteomes" id="UP001595793"/>
    </source>
</evidence>
<keyword evidence="1" id="KW-0732">Signal</keyword>
<dbReference type="Pfam" id="PF13715">
    <property type="entry name" value="CarbopepD_reg_2"/>
    <property type="match status" value="1"/>
</dbReference>
<name>A0ABV8HFD9_9FLAO</name>
<dbReference type="RefSeq" id="WP_290230722.1">
    <property type="nucleotide sequence ID" value="NZ_JAUFPZ010000002.1"/>
</dbReference>
<dbReference type="SUPFAM" id="SSF49464">
    <property type="entry name" value="Carboxypeptidase regulatory domain-like"/>
    <property type="match status" value="1"/>
</dbReference>
<reference evidence="3" key="1">
    <citation type="journal article" date="2019" name="Int. J. Syst. Evol. Microbiol.">
        <title>The Global Catalogue of Microorganisms (GCM) 10K type strain sequencing project: providing services to taxonomists for standard genome sequencing and annotation.</title>
        <authorList>
            <consortium name="The Broad Institute Genomics Platform"/>
            <consortium name="The Broad Institute Genome Sequencing Center for Infectious Disease"/>
            <person name="Wu L."/>
            <person name="Ma J."/>
        </authorList>
    </citation>
    <scope>NUCLEOTIDE SEQUENCE [LARGE SCALE GENOMIC DNA]</scope>
    <source>
        <strain evidence="3">CECT 9128</strain>
    </source>
</reference>
<evidence type="ECO:0000256" key="1">
    <source>
        <dbReference type="SAM" id="SignalP"/>
    </source>
</evidence>
<comment type="caution">
    <text evidence="2">The sequence shown here is derived from an EMBL/GenBank/DDBJ whole genome shotgun (WGS) entry which is preliminary data.</text>
</comment>
<organism evidence="2 3">
    <name type="scientific">Zunongwangia endophytica</name>
    <dbReference type="NCBI Taxonomy" id="1808945"/>
    <lineage>
        <taxon>Bacteria</taxon>
        <taxon>Pseudomonadati</taxon>
        <taxon>Bacteroidota</taxon>
        <taxon>Flavobacteriia</taxon>
        <taxon>Flavobacteriales</taxon>
        <taxon>Flavobacteriaceae</taxon>
        <taxon>Zunongwangia</taxon>
    </lineage>
</organism>
<feature type="chain" id="PRO_5047499920" evidence="1">
    <location>
        <begin position="18"/>
        <end position="314"/>
    </location>
</feature>
<protein>
    <submittedName>
        <fullName evidence="2">Carboxypeptidase-like regulatory domain-containing protein</fullName>
    </submittedName>
</protein>
<gene>
    <name evidence="2" type="ORF">ACFOS1_19310</name>
</gene>
<accession>A0ABV8HFD9</accession>
<proteinExistence type="predicted"/>
<dbReference type="Gene3D" id="2.60.40.1120">
    <property type="entry name" value="Carboxypeptidase-like, regulatory domain"/>
    <property type="match status" value="1"/>
</dbReference>
<dbReference type="InterPro" id="IPR008969">
    <property type="entry name" value="CarboxyPept-like_regulatory"/>
</dbReference>
<dbReference type="EMBL" id="JBHSAS010000033">
    <property type="protein sequence ID" value="MFC4029575.1"/>
    <property type="molecule type" value="Genomic_DNA"/>
</dbReference>
<feature type="signal peptide" evidence="1">
    <location>
        <begin position="1"/>
        <end position="17"/>
    </location>
</feature>
<keyword evidence="3" id="KW-1185">Reference proteome</keyword>
<evidence type="ECO:0000313" key="2">
    <source>
        <dbReference type="EMBL" id="MFC4029575.1"/>
    </source>
</evidence>
<dbReference type="Proteomes" id="UP001595793">
    <property type="component" value="Unassembled WGS sequence"/>
</dbReference>